<evidence type="ECO:0000313" key="5">
    <source>
        <dbReference type="Proteomes" id="UP000319143"/>
    </source>
</evidence>
<dbReference type="PANTHER" id="PTHR30469:SF15">
    <property type="entry name" value="HLYD FAMILY OF SECRETION PROTEINS"/>
    <property type="match status" value="1"/>
</dbReference>
<feature type="chain" id="PRO_5023042814" evidence="3">
    <location>
        <begin position="28"/>
        <end position="283"/>
    </location>
</feature>
<keyword evidence="5" id="KW-1185">Reference proteome</keyword>
<dbReference type="Gene3D" id="2.40.30.170">
    <property type="match status" value="1"/>
</dbReference>
<reference evidence="4 5" key="1">
    <citation type="submission" date="2019-02" db="EMBL/GenBank/DDBJ databases">
        <title>Deep-cultivation of Planctomycetes and their phenomic and genomic characterization uncovers novel biology.</title>
        <authorList>
            <person name="Wiegand S."/>
            <person name="Jogler M."/>
            <person name="Boedeker C."/>
            <person name="Pinto D."/>
            <person name="Vollmers J."/>
            <person name="Rivas-Marin E."/>
            <person name="Kohn T."/>
            <person name="Peeters S.H."/>
            <person name="Heuer A."/>
            <person name="Rast P."/>
            <person name="Oberbeckmann S."/>
            <person name="Bunk B."/>
            <person name="Jeske O."/>
            <person name="Meyerdierks A."/>
            <person name="Storesund J.E."/>
            <person name="Kallscheuer N."/>
            <person name="Luecker S."/>
            <person name="Lage O.M."/>
            <person name="Pohl T."/>
            <person name="Merkel B.J."/>
            <person name="Hornburger P."/>
            <person name="Mueller R.-W."/>
            <person name="Bruemmer F."/>
            <person name="Labrenz M."/>
            <person name="Spormann A.M."/>
            <person name="Op Den Camp H."/>
            <person name="Overmann J."/>
            <person name="Amann R."/>
            <person name="Jetten M.S.M."/>
            <person name="Mascher T."/>
            <person name="Medema M.H."/>
            <person name="Devos D.P."/>
            <person name="Kaster A.-K."/>
            <person name="Ovreas L."/>
            <person name="Rohde M."/>
            <person name="Galperin M.Y."/>
            <person name="Jogler C."/>
        </authorList>
    </citation>
    <scope>NUCLEOTIDE SEQUENCE [LARGE SCALE GENOMIC DNA]</scope>
    <source>
        <strain evidence="4 5">Poly41</strain>
    </source>
</reference>
<dbReference type="GO" id="GO:0015562">
    <property type="term" value="F:efflux transmembrane transporter activity"/>
    <property type="evidence" value="ECO:0007669"/>
    <property type="project" value="TreeGrafter"/>
</dbReference>
<dbReference type="PANTHER" id="PTHR30469">
    <property type="entry name" value="MULTIDRUG RESISTANCE PROTEIN MDTA"/>
    <property type="match status" value="1"/>
</dbReference>
<feature type="coiled-coil region" evidence="2">
    <location>
        <begin position="110"/>
        <end position="158"/>
    </location>
</feature>
<dbReference type="NCBIfam" id="TIGR01730">
    <property type="entry name" value="RND_mfp"/>
    <property type="match status" value="1"/>
</dbReference>
<comment type="similarity">
    <text evidence="1">Belongs to the membrane fusion protein (MFP) (TC 8.A.1) family.</text>
</comment>
<protein>
    <submittedName>
        <fullName evidence="4">Multidrug resistance protein MdtE</fullName>
    </submittedName>
</protein>
<evidence type="ECO:0000256" key="1">
    <source>
        <dbReference type="ARBA" id="ARBA00009477"/>
    </source>
</evidence>
<evidence type="ECO:0000313" key="4">
    <source>
        <dbReference type="EMBL" id="TWU36176.1"/>
    </source>
</evidence>
<dbReference type="SUPFAM" id="SSF111369">
    <property type="entry name" value="HlyD-like secretion proteins"/>
    <property type="match status" value="1"/>
</dbReference>
<proteinExistence type="inferred from homology"/>
<sequence length="283" mass="31448" precursor="true">MICSNHRLTGAVFALVTMASLAGPLMAQQQLEGFTEPYRRIAVPASEIGVISEIAVVEGDEVLQSQLLARLNDTVLVASLEVARASKDAMGTRRGAEAEVRVREKQLASYRELQENGNASRRELDRSETEYQQAIARLQAIDEELEVRRLEYERVKAQVQRRRIESPISGVVVEVAKEAGEFVSPTDPIVLQVVQLDQLKAIFSVPLSLIRYVREGAEVTLQTGRENRDTQGIVEFVSPVADAESGSVRVKIRIPNLQRSIQSGIAVRWFLDAPTVRISQRTD</sequence>
<dbReference type="Gene3D" id="1.10.287.470">
    <property type="entry name" value="Helix hairpin bin"/>
    <property type="match status" value="1"/>
</dbReference>
<dbReference type="InterPro" id="IPR006143">
    <property type="entry name" value="RND_pump_MFP"/>
</dbReference>
<name>A0A5C6DML9_9BACT</name>
<dbReference type="AlphaFoldDB" id="A0A5C6DML9"/>
<dbReference type="Gene3D" id="2.40.50.100">
    <property type="match status" value="1"/>
</dbReference>
<keyword evidence="2" id="KW-0175">Coiled coil</keyword>
<dbReference type="RefSeq" id="WP_231615767.1">
    <property type="nucleotide sequence ID" value="NZ_SJPV01000006.1"/>
</dbReference>
<evidence type="ECO:0000256" key="2">
    <source>
        <dbReference type="SAM" id="Coils"/>
    </source>
</evidence>
<evidence type="ECO:0000256" key="3">
    <source>
        <dbReference type="SAM" id="SignalP"/>
    </source>
</evidence>
<dbReference type="EMBL" id="SJPV01000006">
    <property type="protein sequence ID" value="TWU36176.1"/>
    <property type="molecule type" value="Genomic_DNA"/>
</dbReference>
<organism evidence="4 5">
    <name type="scientific">Novipirellula artificiosorum</name>
    <dbReference type="NCBI Taxonomy" id="2528016"/>
    <lineage>
        <taxon>Bacteria</taxon>
        <taxon>Pseudomonadati</taxon>
        <taxon>Planctomycetota</taxon>
        <taxon>Planctomycetia</taxon>
        <taxon>Pirellulales</taxon>
        <taxon>Pirellulaceae</taxon>
        <taxon>Novipirellula</taxon>
    </lineage>
</organism>
<keyword evidence="3" id="KW-0732">Signal</keyword>
<comment type="caution">
    <text evidence="4">The sequence shown here is derived from an EMBL/GenBank/DDBJ whole genome shotgun (WGS) entry which is preliminary data.</text>
</comment>
<dbReference type="GO" id="GO:1990281">
    <property type="term" value="C:efflux pump complex"/>
    <property type="evidence" value="ECO:0007669"/>
    <property type="project" value="TreeGrafter"/>
</dbReference>
<gene>
    <name evidence="4" type="primary">mdtE</name>
    <name evidence="4" type="ORF">Poly41_39300</name>
</gene>
<dbReference type="Proteomes" id="UP000319143">
    <property type="component" value="Unassembled WGS sequence"/>
</dbReference>
<accession>A0A5C6DML9</accession>
<feature type="signal peptide" evidence="3">
    <location>
        <begin position="1"/>
        <end position="27"/>
    </location>
</feature>